<name>A0A0A9AHP2_ARUDO</name>
<proteinExistence type="predicted"/>
<reference evidence="1" key="1">
    <citation type="submission" date="2014-09" db="EMBL/GenBank/DDBJ databases">
        <authorList>
            <person name="Magalhaes I.L.F."/>
            <person name="Oliveira U."/>
            <person name="Santos F.R."/>
            <person name="Vidigal T.H.D.A."/>
            <person name="Brescovit A.D."/>
            <person name="Santos A.J."/>
        </authorList>
    </citation>
    <scope>NUCLEOTIDE SEQUENCE</scope>
    <source>
        <tissue evidence="1">Shoot tissue taken approximately 20 cm above the soil surface</tissue>
    </source>
</reference>
<accession>A0A0A9AHP2</accession>
<dbReference type="EMBL" id="GBRH01249415">
    <property type="protein sequence ID" value="JAD48480.1"/>
    <property type="molecule type" value="Transcribed_RNA"/>
</dbReference>
<organism evidence="1">
    <name type="scientific">Arundo donax</name>
    <name type="common">Giant reed</name>
    <name type="synonym">Donax arundinaceus</name>
    <dbReference type="NCBI Taxonomy" id="35708"/>
    <lineage>
        <taxon>Eukaryota</taxon>
        <taxon>Viridiplantae</taxon>
        <taxon>Streptophyta</taxon>
        <taxon>Embryophyta</taxon>
        <taxon>Tracheophyta</taxon>
        <taxon>Spermatophyta</taxon>
        <taxon>Magnoliopsida</taxon>
        <taxon>Liliopsida</taxon>
        <taxon>Poales</taxon>
        <taxon>Poaceae</taxon>
        <taxon>PACMAD clade</taxon>
        <taxon>Arundinoideae</taxon>
        <taxon>Arundineae</taxon>
        <taxon>Arundo</taxon>
    </lineage>
</organism>
<protein>
    <submittedName>
        <fullName evidence="1">Uncharacterized protein</fullName>
    </submittedName>
</protein>
<evidence type="ECO:0000313" key="1">
    <source>
        <dbReference type="EMBL" id="JAD48480.1"/>
    </source>
</evidence>
<dbReference type="AlphaFoldDB" id="A0A0A9AHP2"/>
<reference evidence="1" key="2">
    <citation type="journal article" date="2015" name="Data Brief">
        <title>Shoot transcriptome of the giant reed, Arundo donax.</title>
        <authorList>
            <person name="Barrero R.A."/>
            <person name="Guerrero F.D."/>
            <person name="Moolhuijzen P."/>
            <person name="Goolsby J.A."/>
            <person name="Tidwell J."/>
            <person name="Bellgard S.E."/>
            <person name="Bellgard M.I."/>
        </authorList>
    </citation>
    <scope>NUCLEOTIDE SEQUENCE</scope>
    <source>
        <tissue evidence="1">Shoot tissue taken approximately 20 cm above the soil surface</tissue>
    </source>
</reference>
<sequence length="30" mass="3351">MFYKSSFCPLCDAAIVDTSLQISLVSILRE</sequence>